<protein>
    <recommendedName>
        <fullName evidence="3">CopG family transcriptional regulator</fullName>
    </recommendedName>
</protein>
<evidence type="ECO:0000313" key="1">
    <source>
        <dbReference type="EMBL" id="SIR65330.1"/>
    </source>
</evidence>
<reference evidence="1 2" key="1">
    <citation type="submission" date="2017-01" db="EMBL/GenBank/DDBJ databases">
        <authorList>
            <person name="Mah S.A."/>
            <person name="Swanson W.J."/>
            <person name="Moy G.W."/>
            <person name="Vacquier V.D."/>
        </authorList>
    </citation>
    <scope>NUCLEOTIDE SEQUENCE [LARGE SCALE GENOMIC DNA]</scope>
    <source>
        <strain evidence="1 2">CGMCC 1.8909</strain>
    </source>
</reference>
<evidence type="ECO:0000313" key="2">
    <source>
        <dbReference type="Proteomes" id="UP000185687"/>
    </source>
</evidence>
<evidence type="ECO:0008006" key="3">
    <source>
        <dbReference type="Google" id="ProtNLM"/>
    </source>
</evidence>
<dbReference type="RefSeq" id="WP_168170945.1">
    <property type="nucleotide sequence ID" value="NZ_CP019327.1"/>
</dbReference>
<dbReference type="Proteomes" id="UP000185687">
    <property type="component" value="Unassembled WGS sequence"/>
</dbReference>
<accession>A0A1N7CP48</accession>
<dbReference type="EMBL" id="FTNP01000002">
    <property type="protein sequence ID" value="SIR65330.1"/>
    <property type="molecule type" value="Genomic_DNA"/>
</dbReference>
<proteinExistence type="predicted"/>
<name>A0A1N7CP48_9EURY</name>
<keyword evidence="2" id="KW-1185">Reference proteome</keyword>
<dbReference type="GeneID" id="54124977"/>
<dbReference type="InterPro" id="IPR055979">
    <property type="entry name" value="DUF7557"/>
</dbReference>
<dbReference type="AlphaFoldDB" id="A0A1N7CP48"/>
<sequence length="47" mass="5603">MTHTIEISDDLKERLDGHLEEDETYEEFIEELVSIYETEGRFLQEGI</sequence>
<dbReference type="Pfam" id="PF24434">
    <property type="entry name" value="DUF7557"/>
    <property type="match status" value="1"/>
</dbReference>
<organism evidence="1 2">
    <name type="scientific">Natronorubrum daqingense</name>
    <dbReference type="NCBI Taxonomy" id="588898"/>
    <lineage>
        <taxon>Archaea</taxon>
        <taxon>Methanobacteriati</taxon>
        <taxon>Methanobacteriota</taxon>
        <taxon>Stenosarchaea group</taxon>
        <taxon>Halobacteria</taxon>
        <taxon>Halobacteriales</taxon>
        <taxon>Natrialbaceae</taxon>
        <taxon>Natronorubrum</taxon>
    </lineage>
</organism>
<gene>
    <name evidence="1" type="ORF">SAMN05421809_1803</name>
</gene>